<evidence type="ECO:0000256" key="14">
    <source>
        <dbReference type="PROSITE-ProRule" id="PRU01360"/>
    </source>
</evidence>
<dbReference type="Pfam" id="PF07660">
    <property type="entry name" value="STN"/>
    <property type="match status" value="1"/>
</dbReference>
<protein>
    <submittedName>
        <fullName evidence="17">TonB-dependent siderophore receptor</fullName>
    </submittedName>
</protein>
<keyword evidence="6 14" id="KW-0812">Transmembrane</keyword>
<evidence type="ECO:0000256" key="12">
    <source>
        <dbReference type="ARBA" id="ARBA00023170"/>
    </source>
</evidence>
<proteinExistence type="inferred from homology"/>
<accession>A0A2S9Q8T1</accession>
<keyword evidence="3 14" id="KW-0813">Transport</keyword>
<evidence type="ECO:0000256" key="6">
    <source>
        <dbReference type="ARBA" id="ARBA00022692"/>
    </source>
</evidence>
<dbReference type="InterPro" id="IPR039426">
    <property type="entry name" value="TonB-dep_rcpt-like"/>
</dbReference>
<comment type="caution">
    <text evidence="17">The sequence shown here is derived from an EMBL/GenBank/DDBJ whole genome shotgun (WGS) entry which is preliminary data.</text>
</comment>
<evidence type="ECO:0000256" key="11">
    <source>
        <dbReference type="ARBA" id="ARBA00023136"/>
    </source>
</evidence>
<comment type="subcellular location">
    <subcellularLocation>
        <location evidence="1 14">Cell outer membrane</location>
        <topology evidence="1 14">Multi-pass membrane protein</topology>
    </subcellularLocation>
</comment>
<sequence>MIEGMGSMSRHGVRRVAGRMAAAMLMAGTTAGVGVSAARAEQPAEQRFAFNIPARPIPQALNEIGRVAGLSVVFRENSPIKTLGRPVRGSLTVQQALARLLAGSGLNYRFSNATTVTVLSSDITASIGGTGNPQAIELDPVTVYGQSAWGPVQGYVARQSASGTKTDTPIIETPQSITVVTKDQMVDQKVASLADVLTYTPGVGMQSQGFSRMTDDVMLRGFDVATGNGGMLRDGMKLQSNVYDSTQEPYGLERVEVLRGASSVLYGQLAPGGVINAISKRPTPTPLHEINLEYGSYDRKQASFDLSDALTADGTLRYRLTGLVRDADNWVRHVPDDKVYIAPAITWQPNEATSLTLLASYQHVNTRFITPLYWNDVATGRIPRKLFLGEESFDRFVGDAYTIGYAFEHRFDETLKLRQNARYYYSDVSWDYMQAGLLPVTNGQLARRPSVRTERSYGITADTSIEKTFETGPLSHTLLAGFDYYRRSYDSHRYRGNIVPLDIDNPVYSGYPVINYAVDRGSDNLSDQFGIYLQDQIRLGNLTVLLGGRHDWSRATTVNYLTGARSRQNDSAFTGRAGLVYRFENGIAPYVSVSQSFAPQLGLDSVSGTALKPNKGLQYEAGVRYQPEDTNLLLSAAVYELTQQNVSSIDALGDIYQIGKVRSRGVELEAHSSFGNLDLVASYAFTDSKTLQSAVASTIGRPVDLVPRHSAALWASYKFDDLGVRGLKIGGGLRYVGETYIADSIEILGKPTHVPDYLLVDAMASYDLGVIDKKLDGASLTVNARNLLNKKFYTCAGSTGCRYGEPLTATATLSYKW</sequence>
<dbReference type="Gene3D" id="3.55.50.30">
    <property type="match status" value="1"/>
</dbReference>
<dbReference type="PROSITE" id="PS52016">
    <property type="entry name" value="TONB_DEPENDENT_REC_3"/>
    <property type="match status" value="1"/>
</dbReference>
<evidence type="ECO:0000256" key="5">
    <source>
        <dbReference type="ARBA" id="ARBA00022496"/>
    </source>
</evidence>
<dbReference type="InterPro" id="IPR037066">
    <property type="entry name" value="Plug_dom_sf"/>
</dbReference>
<dbReference type="GO" id="GO:0038023">
    <property type="term" value="F:signaling receptor activity"/>
    <property type="evidence" value="ECO:0007669"/>
    <property type="project" value="InterPro"/>
</dbReference>
<keyword evidence="10 15" id="KW-0798">TonB box</keyword>
<evidence type="ECO:0000256" key="4">
    <source>
        <dbReference type="ARBA" id="ARBA00022452"/>
    </source>
</evidence>
<name>A0A2S9Q8T1_9HYPH</name>
<dbReference type="InterPro" id="IPR011662">
    <property type="entry name" value="Secretin/TonB_short_N"/>
</dbReference>
<dbReference type="PANTHER" id="PTHR32552:SF68">
    <property type="entry name" value="FERRICHROME OUTER MEMBRANE TRANSPORTER_PHAGE RECEPTOR"/>
    <property type="match status" value="1"/>
</dbReference>
<evidence type="ECO:0000256" key="13">
    <source>
        <dbReference type="ARBA" id="ARBA00023237"/>
    </source>
</evidence>
<evidence type="ECO:0000259" key="16">
    <source>
        <dbReference type="SMART" id="SM00965"/>
    </source>
</evidence>
<keyword evidence="9" id="KW-0406">Ion transport</keyword>
<dbReference type="FunFam" id="2.40.170.20:FF:000005">
    <property type="entry name" value="TonB-dependent siderophore receptor"/>
    <property type="match status" value="1"/>
</dbReference>
<dbReference type="AlphaFoldDB" id="A0A2S9Q8T1"/>
<dbReference type="InterPro" id="IPR000531">
    <property type="entry name" value="Beta-barrel_TonB"/>
</dbReference>
<evidence type="ECO:0000256" key="9">
    <source>
        <dbReference type="ARBA" id="ARBA00023065"/>
    </source>
</evidence>
<dbReference type="Gene3D" id="2.170.130.10">
    <property type="entry name" value="TonB-dependent receptor, plug domain"/>
    <property type="match status" value="1"/>
</dbReference>
<organism evidence="17 18">
    <name type="scientific">Labrys okinawensis</name>
    <dbReference type="NCBI Taxonomy" id="346911"/>
    <lineage>
        <taxon>Bacteria</taxon>
        <taxon>Pseudomonadati</taxon>
        <taxon>Pseudomonadota</taxon>
        <taxon>Alphaproteobacteria</taxon>
        <taxon>Hyphomicrobiales</taxon>
        <taxon>Xanthobacteraceae</taxon>
        <taxon>Labrys</taxon>
    </lineage>
</organism>
<dbReference type="Gene3D" id="2.40.170.20">
    <property type="entry name" value="TonB-dependent receptor, beta-barrel domain"/>
    <property type="match status" value="1"/>
</dbReference>
<dbReference type="InterPro" id="IPR012910">
    <property type="entry name" value="Plug_dom"/>
</dbReference>
<evidence type="ECO:0000256" key="10">
    <source>
        <dbReference type="ARBA" id="ARBA00023077"/>
    </source>
</evidence>
<dbReference type="Pfam" id="PF07715">
    <property type="entry name" value="Plug"/>
    <property type="match status" value="1"/>
</dbReference>
<gene>
    <name evidence="17" type="ORF">C5L14_19210</name>
</gene>
<keyword evidence="12 17" id="KW-0675">Receptor</keyword>
<keyword evidence="5" id="KW-0410">Iron transport</keyword>
<dbReference type="SMART" id="SM00965">
    <property type="entry name" value="STN"/>
    <property type="match status" value="1"/>
</dbReference>
<dbReference type="GO" id="GO:0015344">
    <property type="term" value="F:siderophore uptake transmembrane transporter activity"/>
    <property type="evidence" value="ECO:0007669"/>
    <property type="project" value="TreeGrafter"/>
</dbReference>
<dbReference type="NCBIfam" id="TIGR01783">
    <property type="entry name" value="TonB-siderophor"/>
    <property type="match status" value="1"/>
</dbReference>
<keyword evidence="8" id="KW-0408">Iron</keyword>
<evidence type="ECO:0000256" key="3">
    <source>
        <dbReference type="ARBA" id="ARBA00022448"/>
    </source>
</evidence>
<evidence type="ECO:0000256" key="2">
    <source>
        <dbReference type="ARBA" id="ARBA00009810"/>
    </source>
</evidence>
<dbReference type="PANTHER" id="PTHR32552">
    <property type="entry name" value="FERRICHROME IRON RECEPTOR-RELATED"/>
    <property type="match status" value="1"/>
</dbReference>
<dbReference type="GO" id="GO:0009279">
    <property type="term" value="C:cell outer membrane"/>
    <property type="evidence" value="ECO:0007669"/>
    <property type="project" value="UniProtKB-SubCell"/>
</dbReference>
<evidence type="ECO:0000256" key="8">
    <source>
        <dbReference type="ARBA" id="ARBA00023004"/>
    </source>
</evidence>
<feature type="domain" description="Secretin/TonB short N-terminal" evidence="16">
    <location>
        <begin position="70"/>
        <end position="121"/>
    </location>
</feature>
<dbReference type="InterPro" id="IPR010105">
    <property type="entry name" value="TonB_sidphr_rcpt"/>
</dbReference>
<dbReference type="Proteomes" id="UP000237682">
    <property type="component" value="Unassembled WGS sequence"/>
</dbReference>
<evidence type="ECO:0000256" key="7">
    <source>
        <dbReference type="ARBA" id="ARBA00022729"/>
    </source>
</evidence>
<dbReference type="InterPro" id="IPR036942">
    <property type="entry name" value="Beta-barrel_TonB_sf"/>
</dbReference>
<comment type="similarity">
    <text evidence="2 14 15">Belongs to the TonB-dependent receptor family.</text>
</comment>
<evidence type="ECO:0000313" key="17">
    <source>
        <dbReference type="EMBL" id="PRH85694.1"/>
    </source>
</evidence>
<keyword evidence="4 14" id="KW-1134">Transmembrane beta strand</keyword>
<keyword evidence="18" id="KW-1185">Reference proteome</keyword>
<keyword evidence="11 14" id="KW-0472">Membrane</keyword>
<dbReference type="Pfam" id="PF00593">
    <property type="entry name" value="TonB_dep_Rec_b-barrel"/>
    <property type="match status" value="1"/>
</dbReference>
<evidence type="ECO:0000256" key="1">
    <source>
        <dbReference type="ARBA" id="ARBA00004571"/>
    </source>
</evidence>
<evidence type="ECO:0000256" key="15">
    <source>
        <dbReference type="RuleBase" id="RU003357"/>
    </source>
</evidence>
<dbReference type="CDD" id="cd01347">
    <property type="entry name" value="ligand_gated_channel"/>
    <property type="match status" value="1"/>
</dbReference>
<dbReference type="GO" id="GO:0015891">
    <property type="term" value="P:siderophore transport"/>
    <property type="evidence" value="ECO:0007669"/>
    <property type="project" value="InterPro"/>
</dbReference>
<keyword evidence="7" id="KW-0732">Signal</keyword>
<dbReference type="FunFam" id="2.170.130.10:FF:000001">
    <property type="entry name" value="Catecholate siderophore TonB-dependent receptor"/>
    <property type="match status" value="1"/>
</dbReference>
<evidence type="ECO:0000313" key="18">
    <source>
        <dbReference type="Proteomes" id="UP000237682"/>
    </source>
</evidence>
<dbReference type="SUPFAM" id="SSF56935">
    <property type="entry name" value="Porins"/>
    <property type="match status" value="1"/>
</dbReference>
<keyword evidence="13 14" id="KW-0998">Cell outer membrane</keyword>
<reference evidence="17 18" key="1">
    <citation type="submission" date="2018-02" db="EMBL/GenBank/DDBJ databases">
        <title>Whole genome sequencing of endophytic bacterium.</title>
        <authorList>
            <person name="Eedara R."/>
            <person name="Podile A.R."/>
        </authorList>
    </citation>
    <scope>NUCLEOTIDE SEQUENCE [LARGE SCALE GENOMIC DNA]</scope>
    <source>
        <strain evidence="17 18">RP1T</strain>
    </source>
</reference>
<dbReference type="EMBL" id="PUEJ01000007">
    <property type="protein sequence ID" value="PRH85694.1"/>
    <property type="molecule type" value="Genomic_DNA"/>
</dbReference>
<dbReference type="OrthoDB" id="9760333at2"/>